<dbReference type="Pfam" id="PF13458">
    <property type="entry name" value="Peripla_BP_6"/>
    <property type="match status" value="1"/>
</dbReference>
<dbReference type="Gene3D" id="3.40.50.2300">
    <property type="match status" value="2"/>
</dbReference>
<feature type="domain" description="Leucine-binding protein" evidence="5">
    <location>
        <begin position="32"/>
        <end position="368"/>
    </location>
</feature>
<dbReference type="OrthoDB" id="5794591at2"/>
<dbReference type="STRING" id="270351.Maq22A_c00785"/>
<dbReference type="InterPro" id="IPR028082">
    <property type="entry name" value="Peripla_BP_I"/>
</dbReference>
<dbReference type="KEGG" id="maqu:Maq22A_c00785"/>
<feature type="signal peptide" evidence="4">
    <location>
        <begin position="1"/>
        <end position="22"/>
    </location>
</feature>
<evidence type="ECO:0000259" key="5">
    <source>
        <dbReference type="Pfam" id="PF13458"/>
    </source>
</evidence>
<accession>A0A0C6F5S0</accession>
<dbReference type="CDD" id="cd06327">
    <property type="entry name" value="PBP1_SBP-like"/>
    <property type="match status" value="1"/>
</dbReference>
<reference evidence="6 7" key="1">
    <citation type="journal article" date="2015" name="Genome Announc.">
        <title>Complete Genome Sequence of Methylobacterium aquaticum Strain 22A, Isolated from Racomitrium japonicum Moss.</title>
        <authorList>
            <person name="Tani A."/>
            <person name="Ogura Y."/>
            <person name="Hayashi T."/>
            <person name="Kimbara K."/>
        </authorList>
    </citation>
    <scope>NUCLEOTIDE SEQUENCE [LARGE SCALE GENOMIC DNA]</scope>
    <source>
        <strain evidence="6 7">MA-22A</strain>
    </source>
</reference>
<reference evidence="7" key="2">
    <citation type="submission" date="2015-01" db="EMBL/GenBank/DDBJ databases">
        <title>Complete genome sequence of Methylobacterium aquaticum strain 22A.</title>
        <authorList>
            <person name="Tani A."/>
            <person name="Ogura Y."/>
            <person name="Hayashi T."/>
        </authorList>
    </citation>
    <scope>NUCLEOTIDE SEQUENCE [LARGE SCALE GENOMIC DNA]</scope>
    <source>
        <strain evidence="7">MA-22A</strain>
    </source>
</reference>
<keyword evidence="3" id="KW-0029">Amino-acid transport</keyword>
<evidence type="ECO:0000313" key="7">
    <source>
        <dbReference type="Proteomes" id="UP000061432"/>
    </source>
</evidence>
<dbReference type="GO" id="GO:0006865">
    <property type="term" value="P:amino acid transport"/>
    <property type="evidence" value="ECO:0007669"/>
    <property type="project" value="UniProtKB-KW"/>
</dbReference>
<dbReference type="AlphaFoldDB" id="A0A0C6F5S0"/>
<keyword evidence="2 4" id="KW-0732">Signal</keyword>
<gene>
    <name evidence="6" type="primary">livK</name>
    <name evidence="6" type="ORF">Maq22A_c00785</name>
</gene>
<organism evidence="6 7">
    <name type="scientific">Methylobacterium aquaticum</name>
    <dbReference type="NCBI Taxonomy" id="270351"/>
    <lineage>
        <taxon>Bacteria</taxon>
        <taxon>Pseudomonadati</taxon>
        <taxon>Pseudomonadota</taxon>
        <taxon>Alphaproteobacteria</taxon>
        <taxon>Hyphomicrobiales</taxon>
        <taxon>Methylobacteriaceae</taxon>
        <taxon>Methylobacterium</taxon>
    </lineage>
</organism>
<dbReference type="RefSeq" id="WP_060845310.1">
    <property type="nucleotide sequence ID" value="NZ_AP014704.1"/>
</dbReference>
<evidence type="ECO:0000256" key="2">
    <source>
        <dbReference type="ARBA" id="ARBA00022729"/>
    </source>
</evidence>
<name>A0A0C6F5S0_9HYPH</name>
<evidence type="ECO:0000256" key="3">
    <source>
        <dbReference type="ARBA" id="ARBA00022970"/>
    </source>
</evidence>
<evidence type="ECO:0000256" key="4">
    <source>
        <dbReference type="SAM" id="SignalP"/>
    </source>
</evidence>
<protein>
    <submittedName>
        <fullName evidence="6">ABC transporter permease</fullName>
    </submittedName>
</protein>
<keyword evidence="3" id="KW-0813">Transport</keyword>
<dbReference type="PATRIC" id="fig|270351.10.peg.152"/>
<dbReference type="SUPFAM" id="SSF53822">
    <property type="entry name" value="Periplasmic binding protein-like I"/>
    <property type="match status" value="1"/>
</dbReference>
<feature type="chain" id="PRO_5002188963" evidence="4">
    <location>
        <begin position="23"/>
        <end position="407"/>
    </location>
</feature>
<dbReference type="PANTHER" id="PTHR30483">
    <property type="entry name" value="LEUCINE-SPECIFIC-BINDING PROTEIN"/>
    <property type="match status" value="1"/>
</dbReference>
<evidence type="ECO:0000256" key="1">
    <source>
        <dbReference type="ARBA" id="ARBA00010062"/>
    </source>
</evidence>
<dbReference type="Proteomes" id="UP000061432">
    <property type="component" value="Chromosome"/>
</dbReference>
<dbReference type="PANTHER" id="PTHR30483:SF6">
    <property type="entry name" value="PERIPLASMIC BINDING PROTEIN OF ABC TRANSPORTER FOR NATURAL AMINO ACIDS"/>
    <property type="match status" value="1"/>
</dbReference>
<dbReference type="InterPro" id="IPR051010">
    <property type="entry name" value="BCAA_transport"/>
</dbReference>
<comment type="similarity">
    <text evidence="1">Belongs to the leucine-binding protein family.</text>
</comment>
<sequence length="407" mass="42402">MRALRSALLAGLIALAPAAGRAAEGAISGDVVKIGVLADMSTAMSGNYGTGSVTAARLAVEDFGPTVLGRPIEVVAADHQSKPDVASTLARRWYDVEGVDMITDLGNSAVALGVQALATEKGRLALITGSGSTVITGAQCSPNGALWVIDTHALSRAIAKPLVEAGEKTWFYVVADITLGKSFVADVTPVVTGGGGKVAGQVFHPLLSPDLSSQILQAQASGAGVIALFNVGGDAINAVKQASEFGVLGGRQKLAGFYMTAVDVHALGLAAAGGLYLAEAFYWDQDDAARAFAKRFYARQKAMPNSYQAGVYSAVMHYLKAVRTAGTDAAAPVMAAMRAMPIEDVMTHGGRLRPDGRVIREVSLFRVKRPEESKGEWDVMARVATLSGDEAFRPLSESDCPLVRGKP</sequence>
<dbReference type="EMBL" id="AP014704">
    <property type="protein sequence ID" value="BAQ43663.1"/>
    <property type="molecule type" value="Genomic_DNA"/>
</dbReference>
<dbReference type="InterPro" id="IPR028081">
    <property type="entry name" value="Leu-bd"/>
</dbReference>
<proteinExistence type="inferred from homology"/>
<evidence type="ECO:0000313" key="6">
    <source>
        <dbReference type="EMBL" id="BAQ43663.1"/>
    </source>
</evidence>